<dbReference type="AlphaFoldDB" id="A0A5S3PDJ2"/>
<dbReference type="RefSeq" id="WP_138660091.1">
    <property type="nucleotide sequence ID" value="NZ_VATY01000007.1"/>
</dbReference>
<dbReference type="SUPFAM" id="SSF56601">
    <property type="entry name" value="beta-lactamase/transpeptidase-like"/>
    <property type="match status" value="1"/>
</dbReference>
<dbReference type="InterPro" id="IPR050491">
    <property type="entry name" value="AmpC-like"/>
</dbReference>
<dbReference type="Gene3D" id="3.40.710.10">
    <property type="entry name" value="DD-peptidase/beta-lactamase superfamily"/>
    <property type="match status" value="1"/>
</dbReference>
<dbReference type="InterPro" id="IPR001466">
    <property type="entry name" value="Beta-lactam-related"/>
</dbReference>
<dbReference type="EMBL" id="VATY01000007">
    <property type="protein sequence ID" value="TMM51973.1"/>
    <property type="molecule type" value="Genomic_DNA"/>
</dbReference>
<organism evidence="3 4">
    <name type="scientific">Maribacter algarum</name>
    <name type="common">ex Zhang et al. 2020</name>
    <dbReference type="NCBI Taxonomy" id="2578118"/>
    <lineage>
        <taxon>Bacteria</taxon>
        <taxon>Pseudomonadati</taxon>
        <taxon>Bacteroidota</taxon>
        <taxon>Flavobacteriia</taxon>
        <taxon>Flavobacteriales</taxon>
        <taxon>Flavobacteriaceae</taxon>
        <taxon>Maribacter</taxon>
    </lineage>
</organism>
<dbReference type="Pfam" id="PF00144">
    <property type="entry name" value="Beta-lactamase"/>
    <property type="match status" value="1"/>
</dbReference>
<protein>
    <submittedName>
        <fullName evidence="3">Beta-lactamase family protein</fullName>
    </submittedName>
</protein>
<keyword evidence="4" id="KW-1185">Reference proteome</keyword>
<comment type="caution">
    <text evidence="3">The sequence shown here is derived from an EMBL/GenBank/DDBJ whole genome shotgun (WGS) entry which is preliminary data.</text>
</comment>
<feature type="domain" description="Beta-lactamase-related" evidence="2">
    <location>
        <begin position="36"/>
        <end position="350"/>
    </location>
</feature>
<dbReference type="OrthoDB" id="9793489at2"/>
<evidence type="ECO:0000259" key="2">
    <source>
        <dbReference type="Pfam" id="PF00144"/>
    </source>
</evidence>
<dbReference type="InterPro" id="IPR012338">
    <property type="entry name" value="Beta-lactam/transpept-like"/>
</dbReference>
<dbReference type="PANTHER" id="PTHR46825:SF7">
    <property type="entry name" value="D-ALANYL-D-ALANINE CARBOXYPEPTIDASE"/>
    <property type="match status" value="1"/>
</dbReference>
<sequence>MKTLVLFLSMFPFLMNAQEISKLLEVKLIDSTDNPINGISVLLEEKGKTLIIEAVGKRKKNADVLQVTDQFRIASSTKTFTATIILQLEEEGKLSLSDNIYSYLKDIEYLRLDDFHFYKNAAFAKVISIQQLLSHKSGLADVFNDKQEAFFGRVMQNPEQQYQPENVVDLYFEFGLHKEAKFKPGEGWHYSDMNYLLLGLLIEKLDQKSLAQSIRERIVKPLHLKDTYLEYYESARDSKPRLHQYVGTIDFNSVNTSFDWSGGGLVSTHQDLATFIKALFNGKLISEKSLQKMITTEATFENHLPYGLGVYKSVYNGQTFYGHYGFFGTYIGYCPETKTVLSYCVTQATPSFNVYEFVNYIVENSK</sequence>
<accession>A0A5S3PDJ2</accession>
<feature type="chain" id="PRO_5024358963" evidence="1">
    <location>
        <begin position="18"/>
        <end position="366"/>
    </location>
</feature>
<name>A0A5S3PDJ2_9FLAO</name>
<feature type="signal peptide" evidence="1">
    <location>
        <begin position="1"/>
        <end position="17"/>
    </location>
</feature>
<gene>
    <name evidence="3" type="ORF">FEE95_21390</name>
</gene>
<reference evidence="3 4" key="1">
    <citation type="submission" date="2019-05" db="EMBL/GenBank/DDBJ databases">
        <authorList>
            <person name="Zhang J.-Y."/>
            <person name="Feg X."/>
            <person name="Du Z.-J."/>
        </authorList>
    </citation>
    <scope>NUCLEOTIDE SEQUENCE [LARGE SCALE GENOMIC DNA]</scope>
    <source>
        <strain evidence="3 4">RZ26</strain>
    </source>
</reference>
<evidence type="ECO:0000313" key="3">
    <source>
        <dbReference type="EMBL" id="TMM51973.1"/>
    </source>
</evidence>
<evidence type="ECO:0000313" key="4">
    <source>
        <dbReference type="Proteomes" id="UP000310314"/>
    </source>
</evidence>
<dbReference type="PANTHER" id="PTHR46825">
    <property type="entry name" value="D-ALANYL-D-ALANINE-CARBOXYPEPTIDASE/ENDOPEPTIDASE AMPH"/>
    <property type="match status" value="1"/>
</dbReference>
<dbReference type="Proteomes" id="UP000310314">
    <property type="component" value="Unassembled WGS sequence"/>
</dbReference>
<proteinExistence type="predicted"/>
<evidence type="ECO:0000256" key="1">
    <source>
        <dbReference type="SAM" id="SignalP"/>
    </source>
</evidence>
<keyword evidence="1" id="KW-0732">Signal</keyword>